<protein>
    <recommendedName>
        <fullName evidence="1">DUF6398 domain-containing protein</fullName>
    </recommendedName>
</protein>
<organism evidence="2 3">
    <name type="scientific">Methanobrevibacter curvatus</name>
    <dbReference type="NCBI Taxonomy" id="49547"/>
    <lineage>
        <taxon>Archaea</taxon>
        <taxon>Methanobacteriati</taxon>
        <taxon>Methanobacteriota</taxon>
        <taxon>Methanomada group</taxon>
        <taxon>Methanobacteria</taxon>
        <taxon>Methanobacteriales</taxon>
        <taxon>Methanobacteriaceae</taxon>
        <taxon>Methanobrevibacter</taxon>
    </lineage>
</organism>
<dbReference type="Gene3D" id="1.25.40.10">
    <property type="entry name" value="Tetratricopeptide repeat domain"/>
    <property type="match status" value="1"/>
</dbReference>
<evidence type="ECO:0000313" key="3">
    <source>
        <dbReference type="Proteomes" id="UP000077245"/>
    </source>
</evidence>
<comment type="caution">
    <text evidence="2">The sequence shown here is derived from an EMBL/GenBank/DDBJ whole genome shotgun (WGS) entry which is preliminary data.</text>
</comment>
<dbReference type="SUPFAM" id="SSF48452">
    <property type="entry name" value="TPR-like"/>
    <property type="match status" value="1"/>
</dbReference>
<dbReference type="Pfam" id="PF19935">
    <property type="entry name" value="DUF6398"/>
    <property type="match status" value="1"/>
</dbReference>
<gene>
    <name evidence="2" type="ORF">MBCUR_08910</name>
</gene>
<dbReference type="PATRIC" id="fig|49547.3.peg.958"/>
<feature type="domain" description="DUF6398" evidence="1">
    <location>
        <begin position="13"/>
        <end position="117"/>
    </location>
</feature>
<accession>A0A162FGU3</accession>
<dbReference type="InterPro" id="IPR011990">
    <property type="entry name" value="TPR-like_helical_dom_sf"/>
</dbReference>
<dbReference type="Proteomes" id="UP000077245">
    <property type="component" value="Unassembled WGS sequence"/>
</dbReference>
<dbReference type="AlphaFoldDB" id="A0A162FGU3"/>
<dbReference type="EMBL" id="LWMV01000160">
    <property type="protein sequence ID" value="KZX12835.1"/>
    <property type="molecule type" value="Genomic_DNA"/>
</dbReference>
<reference evidence="2 3" key="1">
    <citation type="submission" date="2016-04" db="EMBL/GenBank/DDBJ databases">
        <title>Genome sequence of Methanobrevibacter curvatus DSM 11111.</title>
        <authorList>
            <person name="Poehlein A."/>
            <person name="Seedorf H."/>
            <person name="Daniel R."/>
        </authorList>
    </citation>
    <scope>NUCLEOTIDE SEQUENCE [LARGE SCALE GENOMIC DNA]</scope>
    <source>
        <strain evidence="2 3">DSM 11111</strain>
    </source>
</reference>
<dbReference type="InterPro" id="IPR045651">
    <property type="entry name" value="DUF6398"/>
</dbReference>
<keyword evidence="3" id="KW-1185">Reference proteome</keyword>
<dbReference type="RefSeq" id="WP_067090730.1">
    <property type="nucleotide sequence ID" value="NZ_LWMV01000160.1"/>
</dbReference>
<dbReference type="OrthoDB" id="136016at2157"/>
<evidence type="ECO:0000313" key="2">
    <source>
        <dbReference type="EMBL" id="KZX12835.1"/>
    </source>
</evidence>
<sequence length="435" mass="50754">MSKEDIKIKEKKLLAMVESITQEHLNNEYKELSISLIKKLGRKHDVPFKRGKLEIWATAVVYAIGQINFLFDESFEPYLSPEELCGHFNTKKSTVSDKARKIRDMFNMRHYDEEFSTRYMTEENPFKDMVVTDNGLIVPKSELHEYIEEPQTTLLTLLAEKTGLDEETLKEALKNDLMGEKGDKTNDEEIELFLDMISNPIPDDMGDGLLDSLTGNDFSEDSSHFGEDDIELFDDYVIDESNPLETIEDYQRAIDLFRNTKGEEYFEEYKGHFWLMVETRPFMMHLMEQAELLWDDGQKEKAVNQLQYILELNPGDNQGIRYILINKLLELNRLEEAEELFNIYDEEYSATWAFSKLLLSIKMKQENKIIKKLYDDAIGINEHVVPLIIGKKKMPEDLPGFYGIGDKNEAIFYVYNSFNPWNNDKIAIKTLKKLS</sequence>
<evidence type="ECO:0000259" key="1">
    <source>
        <dbReference type="Pfam" id="PF19935"/>
    </source>
</evidence>
<name>A0A162FGU3_9EURY</name>
<proteinExistence type="predicted"/>